<dbReference type="PROSITE" id="PS50041">
    <property type="entry name" value="C_TYPE_LECTIN_2"/>
    <property type="match status" value="1"/>
</dbReference>
<dbReference type="InterPro" id="IPR018378">
    <property type="entry name" value="C-type_lectin_CS"/>
</dbReference>
<reference evidence="4" key="2">
    <citation type="submission" date="2025-08" db="UniProtKB">
        <authorList>
            <consortium name="Ensembl"/>
        </authorList>
    </citation>
    <scope>IDENTIFICATION</scope>
</reference>
<evidence type="ECO:0000313" key="5">
    <source>
        <dbReference type="Proteomes" id="UP000007303"/>
    </source>
</evidence>
<dbReference type="GeneTree" id="ENSGT01030000234575"/>
<proteinExistence type="predicted"/>
<dbReference type="PANTHER" id="PTHR22803">
    <property type="entry name" value="MANNOSE, PHOSPHOLIPASE, LECTIN RECEPTOR RELATED"/>
    <property type="match status" value="1"/>
</dbReference>
<organism evidence="4 5">
    <name type="scientific">Tetraodon nigroviridis</name>
    <name type="common">Spotted green pufferfish</name>
    <name type="synonym">Chelonodon nigroviridis</name>
    <dbReference type="NCBI Taxonomy" id="99883"/>
    <lineage>
        <taxon>Eukaryota</taxon>
        <taxon>Metazoa</taxon>
        <taxon>Chordata</taxon>
        <taxon>Craniata</taxon>
        <taxon>Vertebrata</taxon>
        <taxon>Euteleostomi</taxon>
        <taxon>Actinopterygii</taxon>
        <taxon>Neopterygii</taxon>
        <taxon>Teleostei</taxon>
        <taxon>Neoteleostei</taxon>
        <taxon>Acanthomorphata</taxon>
        <taxon>Eupercaria</taxon>
        <taxon>Tetraodontiformes</taxon>
        <taxon>Tetradontoidea</taxon>
        <taxon>Tetraodontidae</taxon>
        <taxon>Tetraodon</taxon>
    </lineage>
</organism>
<evidence type="ECO:0000313" key="4">
    <source>
        <dbReference type="Ensembl" id="ENSTNIP00000003724.1"/>
    </source>
</evidence>
<dbReference type="HOGENOM" id="CLU_049894_10_2_1"/>
<dbReference type="InterPro" id="IPR033989">
    <property type="entry name" value="CD209-like_CTLD"/>
</dbReference>
<evidence type="ECO:0000256" key="2">
    <source>
        <dbReference type="ARBA" id="ARBA00023157"/>
    </source>
</evidence>
<dbReference type="AlphaFoldDB" id="H3C654"/>
<dbReference type="InterPro" id="IPR016187">
    <property type="entry name" value="CTDL_fold"/>
</dbReference>
<dbReference type="SMART" id="SM00034">
    <property type="entry name" value="CLECT"/>
    <property type="match status" value="1"/>
</dbReference>
<feature type="domain" description="C-type lectin" evidence="3">
    <location>
        <begin position="11"/>
        <end position="142"/>
    </location>
</feature>
<keyword evidence="1" id="KW-0430">Lectin</keyword>
<keyword evidence="2" id="KW-1015">Disulfide bond</keyword>
<dbReference type="GO" id="GO:0030246">
    <property type="term" value="F:carbohydrate binding"/>
    <property type="evidence" value="ECO:0007669"/>
    <property type="project" value="UniProtKB-KW"/>
</dbReference>
<dbReference type="InParanoid" id="H3C654"/>
<dbReference type="InterPro" id="IPR016186">
    <property type="entry name" value="C-type_lectin-like/link_sf"/>
</dbReference>
<dbReference type="CDD" id="cd03590">
    <property type="entry name" value="CLECT_DC-SIGN_like"/>
    <property type="match status" value="1"/>
</dbReference>
<reference evidence="5" key="1">
    <citation type="journal article" date="2004" name="Nature">
        <title>Genome duplication in the teleost fish Tetraodon nigroviridis reveals the early vertebrate proto-karyotype.</title>
        <authorList>
            <person name="Jaillon O."/>
            <person name="Aury J.-M."/>
            <person name="Brunet F."/>
            <person name="Petit J.-L."/>
            <person name="Stange-Thomann N."/>
            <person name="Mauceli E."/>
            <person name="Bouneau L."/>
            <person name="Fischer C."/>
            <person name="Ozouf-Costaz C."/>
            <person name="Bernot A."/>
            <person name="Nicaud S."/>
            <person name="Jaffe D."/>
            <person name="Fisher S."/>
            <person name="Lutfalla G."/>
            <person name="Dossat C."/>
            <person name="Segurens B."/>
            <person name="Dasilva C."/>
            <person name="Salanoubat M."/>
            <person name="Levy M."/>
            <person name="Boudet N."/>
            <person name="Castellano S."/>
            <person name="Anthouard V."/>
            <person name="Jubin C."/>
            <person name="Castelli V."/>
            <person name="Katinka M."/>
            <person name="Vacherie B."/>
            <person name="Biemont C."/>
            <person name="Skalli Z."/>
            <person name="Cattolico L."/>
            <person name="Poulain J."/>
            <person name="De Berardinis V."/>
            <person name="Cruaud C."/>
            <person name="Duprat S."/>
            <person name="Brottier P."/>
            <person name="Coutanceau J.-P."/>
            <person name="Gouzy J."/>
            <person name="Parra G."/>
            <person name="Lardier G."/>
            <person name="Chapple C."/>
            <person name="McKernan K.J."/>
            <person name="McEwan P."/>
            <person name="Bosak S."/>
            <person name="Kellis M."/>
            <person name="Volff J.-N."/>
            <person name="Guigo R."/>
            <person name="Zody M.C."/>
            <person name="Mesirov J."/>
            <person name="Lindblad-Toh K."/>
            <person name="Birren B."/>
            <person name="Nusbaum C."/>
            <person name="Kahn D."/>
            <person name="Robinson-Rechavi M."/>
            <person name="Laudet V."/>
            <person name="Schachter V."/>
            <person name="Quetier F."/>
            <person name="Saurin W."/>
            <person name="Scarpelli C."/>
            <person name="Wincker P."/>
            <person name="Lander E.S."/>
            <person name="Weissenbach J."/>
            <person name="Roest Crollius H."/>
        </authorList>
    </citation>
    <scope>NUCLEOTIDE SEQUENCE [LARGE SCALE GENOMIC DNA]</scope>
</reference>
<accession>H3C654</accession>
<sequence>CPKCRDGWEEFEGQCYYFSNNTSKWEEARERCQLQGADLVQVSSRKEQEFLTDRVKQMMRGNNDLFWIGLTDSVTESTWLWVDGSPLEQGFVLTFWHNREPNNWDDEDPVRGEDCVRLGDINGNINCWSDRACSHPERSICEKPEQ</sequence>
<evidence type="ECO:0000256" key="1">
    <source>
        <dbReference type="ARBA" id="ARBA00022734"/>
    </source>
</evidence>
<reference evidence="4" key="3">
    <citation type="submission" date="2025-09" db="UniProtKB">
        <authorList>
            <consortium name="Ensembl"/>
        </authorList>
    </citation>
    <scope>IDENTIFICATION</scope>
</reference>
<name>H3C654_TETNG</name>
<dbReference type="Proteomes" id="UP000007303">
    <property type="component" value="Unassembled WGS sequence"/>
</dbReference>
<dbReference type="OMA" id="VSAKDFC"/>
<protein>
    <recommendedName>
        <fullName evidence="3">C-type lectin domain-containing protein</fullName>
    </recommendedName>
</protein>
<dbReference type="Gene3D" id="3.10.100.10">
    <property type="entry name" value="Mannose-Binding Protein A, subunit A"/>
    <property type="match status" value="1"/>
</dbReference>
<dbReference type="PROSITE" id="PS00615">
    <property type="entry name" value="C_TYPE_LECTIN_1"/>
    <property type="match status" value="1"/>
</dbReference>
<dbReference type="FunCoup" id="H3C654">
    <property type="interactions" value="5"/>
</dbReference>
<dbReference type="SUPFAM" id="SSF56436">
    <property type="entry name" value="C-type lectin-like"/>
    <property type="match status" value="1"/>
</dbReference>
<dbReference type="Ensembl" id="ENSTNIT00000004170.1">
    <property type="protein sequence ID" value="ENSTNIP00000003724.1"/>
    <property type="gene ID" value="ENSTNIG00000000304.1"/>
</dbReference>
<dbReference type="InterPro" id="IPR001304">
    <property type="entry name" value="C-type_lectin-like"/>
</dbReference>
<dbReference type="Pfam" id="PF00059">
    <property type="entry name" value="Lectin_C"/>
    <property type="match status" value="1"/>
</dbReference>
<evidence type="ECO:0000259" key="3">
    <source>
        <dbReference type="PROSITE" id="PS50041"/>
    </source>
</evidence>
<keyword evidence="5" id="KW-1185">Reference proteome</keyword>
<dbReference type="InterPro" id="IPR050111">
    <property type="entry name" value="C-type_lectin/snaclec_domain"/>
</dbReference>